<evidence type="ECO:0000313" key="1">
    <source>
        <dbReference type="EMBL" id="JAH43152.1"/>
    </source>
</evidence>
<reference evidence="1" key="2">
    <citation type="journal article" date="2015" name="Fish Shellfish Immunol.">
        <title>Early steps in the European eel (Anguilla anguilla)-Vibrio vulnificus interaction in the gills: Role of the RtxA13 toxin.</title>
        <authorList>
            <person name="Callol A."/>
            <person name="Pajuelo D."/>
            <person name="Ebbesson L."/>
            <person name="Teles M."/>
            <person name="MacKenzie S."/>
            <person name="Amaro C."/>
        </authorList>
    </citation>
    <scope>NUCLEOTIDE SEQUENCE</scope>
</reference>
<dbReference type="AlphaFoldDB" id="A0A0E9SPG9"/>
<protein>
    <submittedName>
        <fullName evidence="1">Uncharacterized protein</fullName>
    </submittedName>
</protein>
<organism evidence="1">
    <name type="scientific">Anguilla anguilla</name>
    <name type="common">European freshwater eel</name>
    <name type="synonym">Muraena anguilla</name>
    <dbReference type="NCBI Taxonomy" id="7936"/>
    <lineage>
        <taxon>Eukaryota</taxon>
        <taxon>Metazoa</taxon>
        <taxon>Chordata</taxon>
        <taxon>Craniata</taxon>
        <taxon>Vertebrata</taxon>
        <taxon>Euteleostomi</taxon>
        <taxon>Actinopterygii</taxon>
        <taxon>Neopterygii</taxon>
        <taxon>Teleostei</taxon>
        <taxon>Anguilliformes</taxon>
        <taxon>Anguillidae</taxon>
        <taxon>Anguilla</taxon>
    </lineage>
</organism>
<proteinExistence type="predicted"/>
<dbReference type="EMBL" id="GBXM01065425">
    <property type="protein sequence ID" value="JAH43152.1"/>
    <property type="molecule type" value="Transcribed_RNA"/>
</dbReference>
<sequence>MDSVINSHFLPEWSVQPGNYPHSTITQYHKMEMHDGLNNIN</sequence>
<name>A0A0E9SPG9_ANGAN</name>
<reference evidence="1" key="1">
    <citation type="submission" date="2014-11" db="EMBL/GenBank/DDBJ databases">
        <authorList>
            <person name="Amaro Gonzalez C."/>
        </authorList>
    </citation>
    <scope>NUCLEOTIDE SEQUENCE</scope>
</reference>
<accession>A0A0E9SPG9</accession>